<organism evidence="2 3">
    <name type="scientific">Aphis glycines</name>
    <name type="common">Soybean aphid</name>
    <dbReference type="NCBI Taxonomy" id="307491"/>
    <lineage>
        <taxon>Eukaryota</taxon>
        <taxon>Metazoa</taxon>
        <taxon>Ecdysozoa</taxon>
        <taxon>Arthropoda</taxon>
        <taxon>Hexapoda</taxon>
        <taxon>Insecta</taxon>
        <taxon>Pterygota</taxon>
        <taxon>Neoptera</taxon>
        <taxon>Paraneoptera</taxon>
        <taxon>Hemiptera</taxon>
        <taxon>Sternorrhyncha</taxon>
        <taxon>Aphidomorpha</taxon>
        <taxon>Aphidoidea</taxon>
        <taxon>Aphididae</taxon>
        <taxon>Aphidini</taxon>
        <taxon>Aphis</taxon>
        <taxon>Aphis</taxon>
    </lineage>
</organism>
<accession>A0A6G0T9I1</accession>
<feature type="transmembrane region" description="Helical" evidence="1">
    <location>
        <begin position="49"/>
        <end position="71"/>
    </location>
</feature>
<comment type="caution">
    <text evidence="2">The sequence shown here is derived from an EMBL/GenBank/DDBJ whole genome shotgun (WGS) entry which is preliminary data.</text>
</comment>
<keyword evidence="1" id="KW-1133">Transmembrane helix</keyword>
<evidence type="ECO:0000313" key="2">
    <source>
        <dbReference type="EMBL" id="KAE9528606.1"/>
    </source>
</evidence>
<reference evidence="2 3" key="1">
    <citation type="submission" date="2019-08" db="EMBL/GenBank/DDBJ databases">
        <title>The genome of the soybean aphid Biotype 1, its phylome, world population structure and adaptation to the North American continent.</title>
        <authorList>
            <person name="Giordano R."/>
            <person name="Donthu R.K."/>
            <person name="Hernandez A.G."/>
            <person name="Wright C.L."/>
            <person name="Zimin A.V."/>
        </authorList>
    </citation>
    <scope>NUCLEOTIDE SEQUENCE [LARGE SCALE GENOMIC DNA]</scope>
    <source>
        <tissue evidence="2">Whole aphids</tissue>
    </source>
</reference>
<dbReference type="Proteomes" id="UP000475862">
    <property type="component" value="Unassembled WGS sequence"/>
</dbReference>
<dbReference type="EMBL" id="VYZN01000048">
    <property type="protein sequence ID" value="KAE9528606.1"/>
    <property type="molecule type" value="Genomic_DNA"/>
</dbReference>
<gene>
    <name evidence="2" type="ORF">AGLY_012181</name>
</gene>
<keyword evidence="1" id="KW-0472">Membrane</keyword>
<name>A0A6G0T9I1_APHGL</name>
<keyword evidence="1" id="KW-0812">Transmembrane</keyword>
<protein>
    <submittedName>
        <fullName evidence="2">Uncharacterized protein</fullName>
    </submittedName>
</protein>
<sequence length="207" mass="23996">MTQVLYYDPFKANQGQVHGVRQYYELKVVSDTLLCGSRYLLLESQSDKLYTSAIFIYLSMIKIHCTLRVIYCAKKNSSVFRRCVSLKESQGLKDVEQILIRIRNINETGSFHNITKSSKNYGAKKIRLYQQQNIQNIKHITTATMTVYLNVDTSLLSVSHHQQKVELNFAKYKSPILYNHKRPEGEQAEAYALPSFSKICFKLNILR</sequence>
<evidence type="ECO:0000256" key="1">
    <source>
        <dbReference type="SAM" id="Phobius"/>
    </source>
</evidence>
<evidence type="ECO:0000313" key="3">
    <source>
        <dbReference type="Proteomes" id="UP000475862"/>
    </source>
</evidence>
<dbReference type="AlphaFoldDB" id="A0A6G0T9I1"/>
<keyword evidence="3" id="KW-1185">Reference proteome</keyword>
<proteinExistence type="predicted"/>